<proteinExistence type="inferred from homology"/>
<evidence type="ECO:0000256" key="7">
    <source>
        <dbReference type="ARBA" id="ARBA00022679"/>
    </source>
</evidence>
<dbReference type="InterPro" id="IPR027417">
    <property type="entry name" value="P-loop_NTPase"/>
</dbReference>
<evidence type="ECO:0000256" key="18">
    <source>
        <dbReference type="SAM" id="Phobius"/>
    </source>
</evidence>
<feature type="compositionally biased region" description="Low complexity" evidence="17">
    <location>
        <begin position="696"/>
        <end position="716"/>
    </location>
</feature>
<feature type="domain" description="Polysaccharide chain length determinant N-terminal" evidence="19">
    <location>
        <begin position="17"/>
        <end position="104"/>
    </location>
</feature>
<evidence type="ECO:0000256" key="9">
    <source>
        <dbReference type="ARBA" id="ARBA00022741"/>
    </source>
</evidence>
<feature type="compositionally biased region" description="Basic and acidic residues" evidence="17">
    <location>
        <begin position="719"/>
        <end position="728"/>
    </location>
</feature>
<comment type="caution">
    <text evidence="21">The sequence shown here is derived from an EMBL/GenBank/DDBJ whole genome shotgun (WGS) entry which is preliminary data.</text>
</comment>
<keyword evidence="13 18" id="KW-0472">Membrane</keyword>
<organism evidence="21 22">
    <name type="scientific">Luteolibacter rhizosphaerae</name>
    <dbReference type="NCBI Taxonomy" id="2989719"/>
    <lineage>
        <taxon>Bacteria</taxon>
        <taxon>Pseudomonadati</taxon>
        <taxon>Verrucomicrobiota</taxon>
        <taxon>Verrucomicrobiia</taxon>
        <taxon>Verrucomicrobiales</taxon>
        <taxon>Verrucomicrobiaceae</taxon>
        <taxon>Luteolibacter</taxon>
    </lineage>
</organism>
<dbReference type="CDD" id="cd05387">
    <property type="entry name" value="BY-kinase"/>
    <property type="match status" value="1"/>
</dbReference>
<comment type="catalytic activity">
    <reaction evidence="15">
        <text>L-tyrosyl-[protein] + ATP = O-phospho-L-tyrosyl-[protein] + ADP + H(+)</text>
        <dbReference type="Rhea" id="RHEA:10596"/>
        <dbReference type="Rhea" id="RHEA-COMP:10136"/>
        <dbReference type="Rhea" id="RHEA-COMP:20101"/>
        <dbReference type="ChEBI" id="CHEBI:15378"/>
        <dbReference type="ChEBI" id="CHEBI:30616"/>
        <dbReference type="ChEBI" id="CHEBI:46858"/>
        <dbReference type="ChEBI" id="CHEBI:61978"/>
        <dbReference type="ChEBI" id="CHEBI:456216"/>
        <dbReference type="EC" id="2.7.10.2"/>
    </reaction>
</comment>
<evidence type="ECO:0000256" key="1">
    <source>
        <dbReference type="ARBA" id="ARBA00004429"/>
    </source>
</evidence>
<dbReference type="EMBL" id="JAPDDR010000002">
    <property type="protein sequence ID" value="MCW1912758.1"/>
    <property type="molecule type" value="Genomic_DNA"/>
</dbReference>
<evidence type="ECO:0000259" key="20">
    <source>
        <dbReference type="Pfam" id="PF13614"/>
    </source>
</evidence>
<keyword evidence="22" id="KW-1185">Reference proteome</keyword>
<evidence type="ECO:0000256" key="17">
    <source>
        <dbReference type="SAM" id="MobiDB-lite"/>
    </source>
</evidence>
<evidence type="ECO:0000256" key="16">
    <source>
        <dbReference type="SAM" id="Coils"/>
    </source>
</evidence>
<evidence type="ECO:0000256" key="12">
    <source>
        <dbReference type="ARBA" id="ARBA00022989"/>
    </source>
</evidence>
<feature type="region of interest" description="Disordered" evidence="17">
    <location>
        <begin position="696"/>
        <end position="728"/>
    </location>
</feature>
<evidence type="ECO:0000256" key="2">
    <source>
        <dbReference type="ARBA" id="ARBA00007316"/>
    </source>
</evidence>
<comment type="similarity">
    <text evidence="2">Belongs to the CpsD/CapB family.</text>
</comment>
<evidence type="ECO:0000256" key="14">
    <source>
        <dbReference type="ARBA" id="ARBA00023137"/>
    </source>
</evidence>
<dbReference type="InterPro" id="IPR050445">
    <property type="entry name" value="Bact_polysacc_biosynth/exp"/>
</dbReference>
<evidence type="ECO:0000259" key="19">
    <source>
        <dbReference type="Pfam" id="PF02706"/>
    </source>
</evidence>
<dbReference type="PANTHER" id="PTHR32309">
    <property type="entry name" value="TYROSINE-PROTEIN KINASE"/>
    <property type="match status" value="1"/>
</dbReference>
<reference evidence="21" key="1">
    <citation type="submission" date="2022-10" db="EMBL/GenBank/DDBJ databases">
        <title>Luteolibacter sp. GHJ8, whole genome shotgun sequencing project.</title>
        <authorList>
            <person name="Zhao G."/>
            <person name="Shen L."/>
        </authorList>
    </citation>
    <scope>NUCLEOTIDE SEQUENCE</scope>
    <source>
        <strain evidence="21">GHJ8</strain>
    </source>
</reference>
<evidence type="ECO:0000256" key="5">
    <source>
        <dbReference type="ARBA" id="ARBA00022475"/>
    </source>
</evidence>
<keyword evidence="6" id="KW-0997">Cell inner membrane</keyword>
<dbReference type="EC" id="2.7.10.2" evidence="4"/>
<gene>
    <name evidence="21" type="ORF">OJ996_04190</name>
</gene>
<dbReference type="InterPro" id="IPR005702">
    <property type="entry name" value="Wzc-like_C"/>
</dbReference>
<keyword evidence="8 18" id="KW-0812">Transmembrane</keyword>
<dbReference type="RefSeq" id="WP_264511489.1">
    <property type="nucleotide sequence ID" value="NZ_JAPDDR010000002.1"/>
</dbReference>
<dbReference type="Gene3D" id="3.40.50.300">
    <property type="entry name" value="P-loop containing nucleotide triphosphate hydrolases"/>
    <property type="match status" value="1"/>
</dbReference>
<dbReference type="Pfam" id="PF13614">
    <property type="entry name" value="AAA_31"/>
    <property type="match status" value="1"/>
</dbReference>
<keyword evidence="7 21" id="KW-0808">Transferase</keyword>
<accession>A0ABT3FYV0</accession>
<evidence type="ECO:0000256" key="13">
    <source>
        <dbReference type="ARBA" id="ARBA00023136"/>
    </source>
</evidence>
<evidence type="ECO:0000256" key="4">
    <source>
        <dbReference type="ARBA" id="ARBA00011903"/>
    </source>
</evidence>
<dbReference type="Proteomes" id="UP001165653">
    <property type="component" value="Unassembled WGS sequence"/>
</dbReference>
<comment type="similarity">
    <text evidence="3">Belongs to the etk/wzc family.</text>
</comment>
<dbReference type="InterPro" id="IPR025669">
    <property type="entry name" value="AAA_dom"/>
</dbReference>
<keyword evidence="5" id="KW-1003">Cell membrane</keyword>
<keyword evidence="10" id="KW-0418">Kinase</keyword>
<name>A0ABT3FYV0_9BACT</name>
<evidence type="ECO:0000313" key="22">
    <source>
        <dbReference type="Proteomes" id="UP001165653"/>
    </source>
</evidence>
<feature type="domain" description="AAA" evidence="20">
    <location>
        <begin position="503"/>
        <end position="645"/>
    </location>
</feature>
<feature type="coiled-coil region" evidence="16">
    <location>
        <begin position="312"/>
        <end position="385"/>
    </location>
</feature>
<keyword evidence="9" id="KW-0547">Nucleotide-binding</keyword>
<keyword evidence="16" id="KW-0175">Coiled coil</keyword>
<protein>
    <recommendedName>
        <fullName evidence="4">non-specific protein-tyrosine kinase</fullName>
        <ecNumber evidence="4">2.7.10.2</ecNumber>
    </recommendedName>
</protein>
<dbReference type="GO" id="GO:0004715">
    <property type="term" value="F:non-membrane spanning protein tyrosine kinase activity"/>
    <property type="evidence" value="ECO:0007669"/>
    <property type="project" value="UniProtKB-EC"/>
</dbReference>
<evidence type="ECO:0000256" key="6">
    <source>
        <dbReference type="ARBA" id="ARBA00022519"/>
    </source>
</evidence>
<evidence type="ECO:0000256" key="11">
    <source>
        <dbReference type="ARBA" id="ARBA00022840"/>
    </source>
</evidence>
<comment type="subcellular location">
    <subcellularLocation>
        <location evidence="1">Cell inner membrane</location>
        <topology evidence="1">Multi-pass membrane protein</topology>
    </subcellularLocation>
</comment>
<evidence type="ECO:0000256" key="15">
    <source>
        <dbReference type="ARBA" id="ARBA00051245"/>
    </source>
</evidence>
<keyword evidence="12 18" id="KW-1133">Transmembrane helix</keyword>
<dbReference type="PANTHER" id="PTHR32309:SF13">
    <property type="entry name" value="FERRIC ENTEROBACTIN TRANSPORT PROTEIN FEPE"/>
    <property type="match status" value="1"/>
</dbReference>
<keyword evidence="11" id="KW-0067">ATP-binding</keyword>
<keyword evidence="14" id="KW-0829">Tyrosine-protein kinase</keyword>
<evidence type="ECO:0000256" key="3">
    <source>
        <dbReference type="ARBA" id="ARBA00008883"/>
    </source>
</evidence>
<dbReference type="Pfam" id="PF02706">
    <property type="entry name" value="Wzz"/>
    <property type="match status" value="1"/>
</dbReference>
<dbReference type="InterPro" id="IPR003856">
    <property type="entry name" value="LPS_length_determ_N"/>
</dbReference>
<feature type="transmembrane region" description="Helical" evidence="18">
    <location>
        <begin position="25"/>
        <end position="46"/>
    </location>
</feature>
<dbReference type="NCBIfam" id="TIGR01007">
    <property type="entry name" value="eps_fam"/>
    <property type="match status" value="1"/>
</dbReference>
<sequence length="728" mass="80331">MNQSSHSSEANLHAIDYWQVIKNRYGVILLTFLLVFMTALVITYVMPKKYESKAVVQVRPKTGGSLVLPGQADSGRLSLDNGQTFFPTEFEVIRAQKTLDTAIERLDLVGRWGSDVDSVRRTLRGIVDAQNIRGTSLIEIRVRYNDPKDAQAIAKAVSEAYRERRTKIQAEYAEEALDQLRRAVVAQEDVVEDKRKLLSQIIRQGKIIPEGHTPGVRGGGGGGYTADDSAEDAQRSFAALEQEKIALESQIETLLKYDGPQLMAYAAGLSLPDNIIPVLLPQFQEAKRNYDAAQSSGLGIRHPRMISQAKVLEGMEADLVEAAANLRETLKAKLELSKEQLARLEQRMNQKKDEAIKAGLEGQGYSDAQADFESAQSLLEQLKLKQINDEMAGKVFEDPIIIHEEPTLSQVPVSPNVTLNLALGAVVGLIFGVGVAFFLEYLDTSVKSLEDVERYLQVPVLAVIPKDVGVLYKQSGMSPDAEAYRILRTNIEFNRKNPEDNAITVVSGGAGEGKSTTLVNLAYICAQGGYTTLMIDADLRRPRLHTFFDINNSVGLTNYLTTELMLEDVILQTPVDNLYFMPSGILPADAAGILNSRRMSELIQDVKQRFDLVLVDSPPILGVSDASVLASEVDLTMIVVQHRKLPRNMLLRVKQAVENVGGHVIGVVLNNVDVRSDSQYQYYTSYYTYYAPAESQPIPSGSQSSASPTSPQPRAARPAKKDDKQDLY</sequence>
<dbReference type="SUPFAM" id="SSF52540">
    <property type="entry name" value="P-loop containing nucleoside triphosphate hydrolases"/>
    <property type="match status" value="1"/>
</dbReference>
<evidence type="ECO:0000256" key="10">
    <source>
        <dbReference type="ARBA" id="ARBA00022777"/>
    </source>
</evidence>
<evidence type="ECO:0000313" key="21">
    <source>
        <dbReference type="EMBL" id="MCW1912758.1"/>
    </source>
</evidence>
<evidence type="ECO:0000256" key="8">
    <source>
        <dbReference type="ARBA" id="ARBA00022692"/>
    </source>
</evidence>